<evidence type="ECO:0000313" key="1">
    <source>
        <dbReference type="EMBL" id="RMZ72778.1"/>
    </source>
</evidence>
<dbReference type="AlphaFoldDB" id="A0A3M7ME86"/>
<dbReference type="OrthoDB" id="5422613at2759"/>
<protein>
    <submittedName>
        <fullName evidence="1">Uncharacterized protein</fullName>
    </submittedName>
</protein>
<organism evidence="1 2">
    <name type="scientific">Pyrenophora seminiperda CCB06</name>
    <dbReference type="NCBI Taxonomy" id="1302712"/>
    <lineage>
        <taxon>Eukaryota</taxon>
        <taxon>Fungi</taxon>
        <taxon>Dikarya</taxon>
        <taxon>Ascomycota</taxon>
        <taxon>Pezizomycotina</taxon>
        <taxon>Dothideomycetes</taxon>
        <taxon>Pleosporomycetidae</taxon>
        <taxon>Pleosporales</taxon>
        <taxon>Pleosporineae</taxon>
        <taxon>Pleosporaceae</taxon>
        <taxon>Pyrenophora</taxon>
    </lineage>
</organism>
<keyword evidence="2" id="KW-1185">Reference proteome</keyword>
<sequence>MMMSLDLTTLMSRSMRKYIDSCSRSAGSAARSIMSCITKSRVVNGMVRCHGLIDIFETREDYPEGFVWTCYDEPGSSIDAGRLDTSQIAQRG</sequence>
<proteinExistence type="predicted"/>
<dbReference type="EMBL" id="KE747834">
    <property type="protein sequence ID" value="RMZ72778.1"/>
    <property type="molecule type" value="Genomic_DNA"/>
</dbReference>
<accession>A0A3M7ME86</accession>
<gene>
    <name evidence="1" type="ORF">GMOD_00009822</name>
</gene>
<dbReference type="Proteomes" id="UP000265663">
    <property type="component" value="Unassembled WGS sequence"/>
</dbReference>
<name>A0A3M7ME86_9PLEO</name>
<evidence type="ECO:0000313" key="2">
    <source>
        <dbReference type="Proteomes" id="UP000265663"/>
    </source>
</evidence>
<reference evidence="1 2" key="1">
    <citation type="journal article" date="2014" name="PLoS ONE">
        <title>De novo Genome Assembly of the Fungal Plant Pathogen Pyrenophora semeniperda.</title>
        <authorList>
            <person name="Soliai M.M."/>
            <person name="Meyer S.E."/>
            <person name="Udall J.A."/>
            <person name="Elzinga D.E."/>
            <person name="Hermansen R.A."/>
            <person name="Bodily P.M."/>
            <person name="Hart A.A."/>
            <person name="Coleman C.E."/>
        </authorList>
    </citation>
    <scope>NUCLEOTIDE SEQUENCE [LARGE SCALE GENOMIC DNA]</scope>
    <source>
        <strain evidence="1 2">CCB06</strain>
        <tissue evidence="1">Mycelium</tissue>
    </source>
</reference>